<dbReference type="Pfam" id="PF14529">
    <property type="entry name" value="Exo_endo_phos_2"/>
    <property type="match status" value="1"/>
</dbReference>
<feature type="compositionally biased region" description="Basic and acidic residues" evidence="1">
    <location>
        <begin position="782"/>
        <end position="796"/>
    </location>
</feature>
<dbReference type="PANTHER" id="PTHR33332">
    <property type="entry name" value="REVERSE TRANSCRIPTASE DOMAIN-CONTAINING PROTEIN"/>
    <property type="match status" value="1"/>
</dbReference>
<dbReference type="SUPFAM" id="SSF56219">
    <property type="entry name" value="DNase I-like"/>
    <property type="match status" value="1"/>
</dbReference>
<dbReference type="InterPro" id="IPR043502">
    <property type="entry name" value="DNA/RNA_pol_sf"/>
</dbReference>
<name>A0A7D9HJR6_PARCT</name>
<sequence>MIVCVTYRPPDCPVTCIRDELKPKFIEALLLGKEIIILGDMNCNLLKTSCYESKILLDTCSELHLTQLIKDPTRITSQTSSLLDVIIISSSSKVKSSGVVDIGISDHSMIYCILKLRADKPRPEYKDVRSFKNYNSQSFKAELSQLPFHETYRISDLNEKIDHFNQLFINTLNKHAPIKHIRIKGRLNQFINKELKCTMKLRDKKLRIFRLSRNAEDWDVYRQLRNSIKTSLRAAESNFVRNQIEEYKGNSRSMWKVIRGCLPSKDSEKPVYQKDHKKLANEFNEYFASVGKIAADKVKRLAEVNNIQMTTALPPARHRSSLDLFEFRTVTPDEVRTIILNSPSNKAPGADKINIQFIKDSLEVILDPVTDIINCSLMTSTYPSMWKIAEVVPLHKEGDPEIASNNRPISLLSCLSKICDKVALNQYTEHLTNHRLLTEHQSGNRKKHSTETLNIAVTDMLLEAMDNKKLSIVILLDMSKAFDSVDHNMLLQRILNLGVSSAVHKWFESYLSDRWQYVRIGTTSSAPVALSYGIPQGSVLSPFLFNIYTDSLFSVPKSCSLESYVDDSKTFLSFSLSHMEHSLLHIEEDLHRIFEWCCNNSLLVNPKKTKMLVVGTRQLMNQLESPVYINFMGENLAPVTEVKDLGMLLDSHLTYDKHIQALSSSCISKLRQIGRVKHNFDQSTLVTIIDTLVMSKINYCSTVWSNTSDGNIKKIQLIQNCAARLITGVHKYDHISPTLNALGWLSIKEHLLYRDALLTFKCMNDKAPQYLCDNFEPRNRIHNRDTRRNGDLDIPKYRTSIGQR</sequence>
<dbReference type="Pfam" id="PF00078">
    <property type="entry name" value="RVT_1"/>
    <property type="match status" value="1"/>
</dbReference>
<dbReference type="OrthoDB" id="5996262at2759"/>
<dbReference type="PROSITE" id="PS50878">
    <property type="entry name" value="RT_POL"/>
    <property type="match status" value="1"/>
</dbReference>
<dbReference type="GO" id="GO:0003824">
    <property type="term" value="F:catalytic activity"/>
    <property type="evidence" value="ECO:0007669"/>
    <property type="project" value="InterPro"/>
</dbReference>
<keyword evidence="3" id="KW-1185">Reference proteome</keyword>
<organism evidence="2 3">
    <name type="scientific">Paramuricea clavata</name>
    <name type="common">Red gorgonian</name>
    <name type="synonym">Violescent sea-whip</name>
    <dbReference type="NCBI Taxonomy" id="317549"/>
    <lineage>
        <taxon>Eukaryota</taxon>
        <taxon>Metazoa</taxon>
        <taxon>Cnidaria</taxon>
        <taxon>Anthozoa</taxon>
        <taxon>Octocorallia</taxon>
        <taxon>Malacalcyonacea</taxon>
        <taxon>Plexauridae</taxon>
        <taxon>Paramuricea</taxon>
    </lineage>
</organism>
<dbReference type="CDD" id="cd01650">
    <property type="entry name" value="RT_nLTR_like"/>
    <property type="match status" value="1"/>
</dbReference>
<dbReference type="Proteomes" id="UP001152795">
    <property type="component" value="Unassembled WGS sequence"/>
</dbReference>
<reference evidence="2" key="1">
    <citation type="submission" date="2020-04" db="EMBL/GenBank/DDBJ databases">
        <authorList>
            <person name="Alioto T."/>
            <person name="Alioto T."/>
            <person name="Gomez Garrido J."/>
        </authorList>
    </citation>
    <scope>NUCLEOTIDE SEQUENCE</scope>
    <source>
        <strain evidence="2">A484AB</strain>
    </source>
</reference>
<dbReference type="SUPFAM" id="SSF56672">
    <property type="entry name" value="DNA/RNA polymerases"/>
    <property type="match status" value="1"/>
</dbReference>
<evidence type="ECO:0000256" key="1">
    <source>
        <dbReference type="SAM" id="MobiDB-lite"/>
    </source>
</evidence>
<dbReference type="EMBL" id="CACRXK020001034">
    <property type="protein sequence ID" value="CAB3986559.1"/>
    <property type="molecule type" value="Genomic_DNA"/>
</dbReference>
<comment type="caution">
    <text evidence="2">The sequence shown here is derived from an EMBL/GenBank/DDBJ whole genome shotgun (WGS) entry which is preliminary data.</text>
</comment>
<accession>A0A7D9HJR6</accession>
<evidence type="ECO:0000313" key="3">
    <source>
        <dbReference type="Proteomes" id="UP001152795"/>
    </source>
</evidence>
<dbReference type="InterPro" id="IPR005135">
    <property type="entry name" value="Endo/exonuclease/phosphatase"/>
</dbReference>
<evidence type="ECO:0000313" key="2">
    <source>
        <dbReference type="EMBL" id="CAB3986559.1"/>
    </source>
</evidence>
<proteinExistence type="predicted"/>
<dbReference type="InterPro" id="IPR036691">
    <property type="entry name" value="Endo/exonu/phosph_ase_sf"/>
</dbReference>
<dbReference type="InterPro" id="IPR000477">
    <property type="entry name" value="RT_dom"/>
</dbReference>
<dbReference type="Gene3D" id="3.60.10.10">
    <property type="entry name" value="Endonuclease/exonuclease/phosphatase"/>
    <property type="match status" value="1"/>
</dbReference>
<dbReference type="AlphaFoldDB" id="A0A7D9HJR6"/>
<gene>
    <name evidence="2" type="ORF">PACLA_8A063805</name>
</gene>
<protein>
    <submittedName>
        <fullName evidence="2">Uncharacterized protein</fullName>
    </submittedName>
</protein>
<feature type="region of interest" description="Disordered" evidence="1">
    <location>
        <begin position="782"/>
        <end position="804"/>
    </location>
</feature>